<dbReference type="SUPFAM" id="SSF53067">
    <property type="entry name" value="Actin-like ATPase domain"/>
    <property type="match status" value="2"/>
</dbReference>
<dbReference type="Pfam" id="PF03309">
    <property type="entry name" value="Pan_kinase"/>
    <property type="match status" value="1"/>
</dbReference>
<evidence type="ECO:0000256" key="7">
    <source>
        <dbReference type="ARBA" id="ARBA00022490"/>
    </source>
</evidence>
<accession>A0AB34QWN7</accession>
<dbReference type="GO" id="GO:0004594">
    <property type="term" value="F:pantothenate kinase activity"/>
    <property type="evidence" value="ECO:0007669"/>
    <property type="project" value="UniProtKB-UniRule"/>
</dbReference>
<evidence type="ECO:0000256" key="3">
    <source>
        <dbReference type="ARBA" id="ARBA00004496"/>
    </source>
</evidence>
<proteinExistence type="inferred from homology"/>
<keyword evidence="10 16" id="KW-0418">Kinase</keyword>
<comment type="pathway">
    <text evidence="4 16">Cofactor biosynthesis; coenzyme A biosynthesis; CoA from (R)-pantothenate: step 1/5.</text>
</comment>
<evidence type="ECO:0000256" key="9">
    <source>
        <dbReference type="ARBA" id="ARBA00022741"/>
    </source>
</evidence>
<dbReference type="AlphaFoldDB" id="A0AB34QWN7"/>
<comment type="subunit">
    <text evidence="5 16">Homodimer.</text>
</comment>
<feature type="binding site" evidence="16">
    <location>
        <position position="219"/>
    </location>
    <ligand>
        <name>substrate</name>
    </ligand>
</feature>
<evidence type="ECO:0000256" key="8">
    <source>
        <dbReference type="ARBA" id="ARBA00022679"/>
    </source>
</evidence>
<comment type="caution">
    <text evidence="16">Lacks conserved residue(s) required for the propagation of feature annotation.</text>
</comment>
<keyword evidence="8 16" id="KW-0808">Transferase</keyword>
<gene>
    <name evidence="16" type="primary">coaX</name>
    <name evidence="17" type="ORF">B4127_0048</name>
</gene>
<feature type="binding site" evidence="16">
    <location>
        <begin position="41"/>
        <end position="48"/>
    </location>
    <ligand>
        <name>ATP</name>
        <dbReference type="ChEBI" id="CHEBI:30616"/>
    </ligand>
</feature>
<evidence type="ECO:0000256" key="16">
    <source>
        <dbReference type="HAMAP-Rule" id="MF_01274"/>
    </source>
</evidence>
<evidence type="ECO:0000256" key="1">
    <source>
        <dbReference type="ARBA" id="ARBA00001206"/>
    </source>
</evidence>
<dbReference type="GO" id="GO:0046872">
    <property type="term" value="F:metal ion binding"/>
    <property type="evidence" value="ECO:0007669"/>
    <property type="project" value="UniProtKB-KW"/>
</dbReference>
<keyword evidence="16" id="KW-0479">Metal-binding</keyword>
<dbReference type="CDD" id="cd24015">
    <property type="entry name" value="ASKHA_NBD_PanK-III"/>
    <property type="match status" value="1"/>
</dbReference>
<feature type="binding site" evidence="16">
    <location>
        <position position="164"/>
    </location>
    <ligand>
        <name>K(+)</name>
        <dbReference type="ChEBI" id="CHEBI:29103"/>
    </ligand>
</feature>
<dbReference type="InterPro" id="IPR043129">
    <property type="entry name" value="ATPase_NBD"/>
</dbReference>
<protein>
    <recommendedName>
        <fullName evidence="15 16">Type III pantothenate kinase</fullName>
        <ecNumber evidence="6 16">2.7.1.33</ecNumber>
    </recommendedName>
    <alternativeName>
        <fullName evidence="16">PanK-III</fullName>
    </alternativeName>
    <alternativeName>
        <fullName evidence="16">Pantothenic acid kinase</fullName>
    </alternativeName>
</protein>
<comment type="cofactor">
    <cofactor evidence="2">
        <name>K(+)</name>
        <dbReference type="ChEBI" id="CHEBI:29103"/>
    </cofactor>
</comment>
<keyword evidence="13 16" id="KW-0173">Coenzyme A biosynthesis</keyword>
<dbReference type="NCBIfam" id="NF009843">
    <property type="entry name" value="PRK13318.1-1"/>
    <property type="match status" value="1"/>
</dbReference>
<dbReference type="NCBIfam" id="NF009855">
    <property type="entry name" value="PRK13321.1"/>
    <property type="match status" value="1"/>
</dbReference>
<dbReference type="Gene3D" id="3.30.420.40">
    <property type="match status" value="2"/>
</dbReference>
<dbReference type="EMBL" id="JXCL01000015">
    <property type="protein sequence ID" value="KIL19743.1"/>
    <property type="molecule type" value="Genomic_DNA"/>
</dbReference>
<evidence type="ECO:0000256" key="6">
    <source>
        <dbReference type="ARBA" id="ARBA00012102"/>
    </source>
</evidence>
<organism evidence="17 18">
    <name type="scientific">Bacillus pumilus</name>
    <name type="common">Bacillus mesentericus</name>
    <dbReference type="NCBI Taxonomy" id="1408"/>
    <lineage>
        <taxon>Bacteria</taxon>
        <taxon>Bacillati</taxon>
        <taxon>Bacillota</taxon>
        <taxon>Bacilli</taxon>
        <taxon>Bacillales</taxon>
        <taxon>Bacillaceae</taxon>
        <taxon>Bacillus</taxon>
    </lineage>
</organism>
<dbReference type="NCBIfam" id="TIGR00671">
    <property type="entry name" value="baf"/>
    <property type="match status" value="1"/>
</dbReference>
<feature type="binding site" evidence="16">
    <location>
        <position position="167"/>
    </location>
    <ligand>
        <name>ATP</name>
        <dbReference type="ChEBI" id="CHEBI:30616"/>
    </ligand>
</feature>
<feature type="active site" description="Proton acceptor" evidence="16">
    <location>
        <position position="144"/>
    </location>
</feature>
<dbReference type="GO" id="GO:0005524">
    <property type="term" value="F:ATP binding"/>
    <property type="evidence" value="ECO:0007669"/>
    <property type="project" value="UniProtKB-UniRule"/>
</dbReference>
<evidence type="ECO:0000256" key="4">
    <source>
        <dbReference type="ARBA" id="ARBA00005225"/>
    </source>
</evidence>
<dbReference type="EC" id="2.7.1.33" evidence="6 16"/>
<dbReference type="NCBIfam" id="NF009848">
    <property type="entry name" value="PRK13318.1-6"/>
    <property type="match status" value="1"/>
</dbReference>
<evidence type="ECO:0000256" key="15">
    <source>
        <dbReference type="ARBA" id="ARBA00040883"/>
    </source>
</evidence>
<evidence type="ECO:0000256" key="2">
    <source>
        <dbReference type="ARBA" id="ARBA00001958"/>
    </source>
</evidence>
<dbReference type="PANTHER" id="PTHR34265">
    <property type="entry name" value="TYPE III PANTOTHENATE KINASE"/>
    <property type="match status" value="1"/>
</dbReference>
<dbReference type="InterPro" id="IPR004619">
    <property type="entry name" value="Type_III_PanK"/>
</dbReference>
<feature type="binding site" evidence="16">
    <location>
        <begin position="142"/>
        <end position="145"/>
    </location>
    <ligand>
        <name>substrate</name>
    </ligand>
</feature>
<dbReference type="NCBIfam" id="NF009847">
    <property type="entry name" value="PRK13318.1-5"/>
    <property type="match status" value="1"/>
</dbReference>
<evidence type="ECO:0000313" key="17">
    <source>
        <dbReference type="EMBL" id="KIL19743.1"/>
    </source>
</evidence>
<keyword evidence="11 16" id="KW-0067">ATP-binding</keyword>
<comment type="catalytic activity">
    <reaction evidence="1 16">
        <text>(R)-pantothenate + ATP = (R)-4'-phosphopantothenate + ADP + H(+)</text>
        <dbReference type="Rhea" id="RHEA:16373"/>
        <dbReference type="ChEBI" id="CHEBI:10986"/>
        <dbReference type="ChEBI" id="CHEBI:15378"/>
        <dbReference type="ChEBI" id="CHEBI:29032"/>
        <dbReference type="ChEBI" id="CHEBI:30616"/>
        <dbReference type="ChEBI" id="CHEBI:456216"/>
        <dbReference type="EC" id="2.7.1.33"/>
    </reaction>
</comment>
<evidence type="ECO:0000256" key="12">
    <source>
        <dbReference type="ARBA" id="ARBA00022958"/>
    </source>
</evidence>
<comment type="subcellular location">
    <subcellularLocation>
        <location evidence="3 16">Cytoplasm</location>
    </subcellularLocation>
</comment>
<keyword evidence="12 16" id="KW-0630">Potassium</keyword>
<dbReference type="GO" id="GO:0005737">
    <property type="term" value="C:cytoplasm"/>
    <property type="evidence" value="ECO:0007669"/>
    <property type="project" value="UniProtKB-SubCell"/>
</dbReference>
<dbReference type="Proteomes" id="UP000031978">
    <property type="component" value="Unassembled WGS sequence"/>
</dbReference>
<evidence type="ECO:0000313" key="18">
    <source>
        <dbReference type="Proteomes" id="UP000031978"/>
    </source>
</evidence>
<sequence>MDRFRIVYKWNSIRVWYDRKSKNALFEKLFKVVMKLLLVIDVGNTNTVLGVYHNGDLNYHWRIETSRHKTEDEFGMAIRSLFDYVGLMFDQIEGIIISSVVPPMMFALERMCEKYFHITPQIVGPGMKTGLNIMCDNPKEVGADRIVNAVAAIHLYGAPLIVVDFGTATTYCYINEQKQYMGGAIAPGITISTEALYTRAAKLPRIEIVRPDHIVGKNTISAMQSGILYGYVGQVEGIVKRMKQQAKQTPKVIATGGLSTLIGNESDCIDIVDPFLTLKGLQLIYERNRVGVL</sequence>
<name>A0AB34QWN7_BACPU</name>
<evidence type="ECO:0000256" key="11">
    <source>
        <dbReference type="ARBA" id="ARBA00022840"/>
    </source>
</evidence>
<dbReference type="HAMAP" id="MF_01274">
    <property type="entry name" value="Pantothen_kinase_3"/>
    <property type="match status" value="1"/>
</dbReference>
<evidence type="ECO:0000256" key="10">
    <source>
        <dbReference type="ARBA" id="ARBA00022777"/>
    </source>
</evidence>
<dbReference type="PANTHER" id="PTHR34265:SF1">
    <property type="entry name" value="TYPE III PANTOTHENATE KINASE"/>
    <property type="match status" value="1"/>
</dbReference>
<dbReference type="GO" id="GO:0015937">
    <property type="term" value="P:coenzyme A biosynthetic process"/>
    <property type="evidence" value="ECO:0007669"/>
    <property type="project" value="UniProtKB-UniRule"/>
</dbReference>
<evidence type="ECO:0000256" key="13">
    <source>
        <dbReference type="ARBA" id="ARBA00022993"/>
    </source>
</evidence>
<comment type="function">
    <text evidence="16">Catalyzes the phosphorylation of pantothenate (Pan), the first step in CoA biosynthesis.</text>
</comment>
<reference evidence="17 18" key="1">
    <citation type="submission" date="2014-12" db="EMBL/GenBank/DDBJ databases">
        <title>Draft Genome Sequences of Five Spore-Forming Food Isolates of Bacillus pumilus.</title>
        <authorList>
            <person name="de Jong A."/>
            <person name="van Heel A.J."/>
            <person name="Montalban-Lopez M."/>
            <person name="Krawczyk A.O."/>
            <person name="Berendsen E.M."/>
            <person name="Wells-Bennik M."/>
            <person name="Kuipers O.P."/>
        </authorList>
    </citation>
    <scope>NUCLEOTIDE SEQUENCE [LARGE SCALE GENOMIC DNA]</scope>
    <source>
        <strain evidence="17 18">B4127</strain>
    </source>
</reference>
<comment type="cofactor">
    <cofactor evidence="16">
        <name>NH4(+)</name>
        <dbReference type="ChEBI" id="CHEBI:28938"/>
    </cofactor>
    <cofactor evidence="16">
        <name>K(+)</name>
        <dbReference type="ChEBI" id="CHEBI:29103"/>
    </cofactor>
    <text evidence="16">A monovalent cation. Ammonium or potassium.</text>
</comment>
<keyword evidence="7 16" id="KW-0963">Cytoplasm</keyword>
<comment type="similarity">
    <text evidence="14 16">Belongs to the type III pantothenate kinase family.</text>
</comment>
<comment type="caution">
    <text evidence="17">The sequence shown here is derived from an EMBL/GenBank/DDBJ whole genome shotgun (WGS) entry which is preliminary data.</text>
</comment>
<evidence type="ECO:0000256" key="14">
    <source>
        <dbReference type="ARBA" id="ARBA00038036"/>
    </source>
</evidence>
<evidence type="ECO:0000256" key="5">
    <source>
        <dbReference type="ARBA" id="ARBA00011738"/>
    </source>
</evidence>
<keyword evidence="9 16" id="KW-0547">Nucleotide-binding</keyword>